<dbReference type="InterPro" id="IPR019025">
    <property type="entry name" value="Cordon-bleu_ubiquitin_domain"/>
</dbReference>
<dbReference type="Pfam" id="PF09469">
    <property type="entry name" value="Cobl"/>
    <property type="match status" value="1"/>
</dbReference>
<dbReference type="Proteomes" id="UP000437017">
    <property type="component" value="Unassembled WGS sequence"/>
</dbReference>
<protein>
    <recommendedName>
        <fullName evidence="1">Cordon-bleu ubiquitin-like domain-containing protein</fullName>
    </recommendedName>
</protein>
<reference evidence="2 3" key="1">
    <citation type="journal article" date="2019" name="PLoS ONE">
        <title>Genomic analyses reveal an absence of contemporary introgressive admixture between fin whales and blue whales, despite known hybrids.</title>
        <authorList>
            <person name="Westbury M.V."/>
            <person name="Petersen B."/>
            <person name="Lorenzen E.D."/>
        </authorList>
    </citation>
    <scope>NUCLEOTIDE SEQUENCE [LARGE SCALE GENOMIC DNA]</scope>
    <source>
        <strain evidence="2">FinWhale-01</strain>
    </source>
</reference>
<sequence>MLDLLPDVKTSLSISKPNTPTGMLEVEKEDTVRGMINFKKTQNKSCISVGKCEFDQHTVLLRDYQTQETFYLTTSLNDLGPKEWYAIDVGKESCQASQNLDIMKEKKIKGFSAFSKAVQYNFQIILFKLLPSDPPKKTCHPLPSGFEANSAEKLPNPNACLGLGITSREKCPAPILTGATSVSECPEMTDAIVALLQSGLSSYSDFERWIKIS</sequence>
<accession>A0A643CAF7</accession>
<evidence type="ECO:0000259" key="1">
    <source>
        <dbReference type="Pfam" id="PF09469"/>
    </source>
</evidence>
<feature type="domain" description="Cordon-bleu ubiquitin-like" evidence="1">
    <location>
        <begin position="49"/>
        <end position="98"/>
    </location>
</feature>
<proteinExistence type="predicted"/>
<name>A0A643CAF7_BALPH</name>
<dbReference type="Gene3D" id="3.10.20.90">
    <property type="entry name" value="Phosphatidylinositol 3-kinase Catalytic Subunit, Chain A, domain 1"/>
    <property type="match status" value="1"/>
</dbReference>
<dbReference type="EMBL" id="SGJD01002050">
    <property type="protein sequence ID" value="KAB0397092.1"/>
    <property type="molecule type" value="Genomic_DNA"/>
</dbReference>
<evidence type="ECO:0000313" key="2">
    <source>
        <dbReference type="EMBL" id="KAB0397092.1"/>
    </source>
</evidence>
<keyword evidence="3" id="KW-1185">Reference proteome</keyword>
<dbReference type="PANTHER" id="PTHR21557:SF2">
    <property type="entry name" value="CORDON-BLEU PROTEIN-LIKE 1"/>
    <property type="match status" value="1"/>
</dbReference>
<comment type="caution">
    <text evidence="2">The sequence shown here is derived from an EMBL/GenBank/DDBJ whole genome shotgun (WGS) entry which is preliminary data.</text>
</comment>
<dbReference type="GO" id="GO:0003785">
    <property type="term" value="F:actin monomer binding"/>
    <property type="evidence" value="ECO:0007669"/>
    <property type="project" value="InterPro"/>
</dbReference>
<dbReference type="OrthoDB" id="8882621at2759"/>
<dbReference type="PANTHER" id="PTHR21557">
    <property type="entry name" value="CORDON-BLEU"/>
    <property type="match status" value="1"/>
</dbReference>
<evidence type="ECO:0000313" key="3">
    <source>
        <dbReference type="Proteomes" id="UP000437017"/>
    </source>
</evidence>
<organism evidence="2 3">
    <name type="scientific">Balaenoptera physalus</name>
    <name type="common">Fin whale</name>
    <name type="synonym">Balaena physalus</name>
    <dbReference type="NCBI Taxonomy" id="9770"/>
    <lineage>
        <taxon>Eukaryota</taxon>
        <taxon>Metazoa</taxon>
        <taxon>Chordata</taxon>
        <taxon>Craniata</taxon>
        <taxon>Vertebrata</taxon>
        <taxon>Euteleostomi</taxon>
        <taxon>Mammalia</taxon>
        <taxon>Eutheria</taxon>
        <taxon>Laurasiatheria</taxon>
        <taxon>Artiodactyla</taxon>
        <taxon>Whippomorpha</taxon>
        <taxon>Cetacea</taxon>
        <taxon>Mysticeti</taxon>
        <taxon>Balaenopteridae</taxon>
        <taxon>Balaenoptera</taxon>
    </lineage>
</organism>
<gene>
    <name evidence="2" type="ORF">E2I00_015364</name>
</gene>
<dbReference type="AlphaFoldDB" id="A0A643CAF7"/>
<dbReference type="InterPro" id="IPR039895">
    <property type="entry name" value="COBL-like"/>
</dbReference>